<evidence type="ECO:0000313" key="2">
    <source>
        <dbReference type="EMBL" id="KAK2872518.1"/>
    </source>
</evidence>
<dbReference type="EMBL" id="JAUYZG010000022">
    <property type="protein sequence ID" value="KAK2872518.1"/>
    <property type="molecule type" value="Genomic_DNA"/>
</dbReference>
<reference evidence="2" key="1">
    <citation type="submission" date="2023-08" db="EMBL/GenBank/DDBJ databases">
        <title>Chromosome-level Genome Assembly of mud carp (Cirrhinus molitorella).</title>
        <authorList>
            <person name="Liu H."/>
        </authorList>
    </citation>
    <scope>NUCLEOTIDE SEQUENCE</scope>
    <source>
        <strain evidence="2">Prfri</strain>
        <tissue evidence="2">Muscle</tissue>
    </source>
</reference>
<gene>
    <name evidence="2" type="ORF">Q8A67_022415</name>
</gene>
<keyword evidence="3" id="KW-1185">Reference proteome</keyword>
<name>A0AA88P6I9_9TELE</name>
<evidence type="ECO:0000256" key="1">
    <source>
        <dbReference type="SAM" id="MobiDB-lite"/>
    </source>
</evidence>
<organism evidence="2 3">
    <name type="scientific">Cirrhinus molitorella</name>
    <name type="common">mud carp</name>
    <dbReference type="NCBI Taxonomy" id="172907"/>
    <lineage>
        <taxon>Eukaryota</taxon>
        <taxon>Metazoa</taxon>
        <taxon>Chordata</taxon>
        <taxon>Craniata</taxon>
        <taxon>Vertebrata</taxon>
        <taxon>Euteleostomi</taxon>
        <taxon>Actinopterygii</taxon>
        <taxon>Neopterygii</taxon>
        <taxon>Teleostei</taxon>
        <taxon>Ostariophysi</taxon>
        <taxon>Cypriniformes</taxon>
        <taxon>Cyprinidae</taxon>
        <taxon>Labeoninae</taxon>
        <taxon>Labeonini</taxon>
        <taxon>Cirrhinus</taxon>
    </lineage>
</organism>
<dbReference type="Proteomes" id="UP001187343">
    <property type="component" value="Unassembled WGS sequence"/>
</dbReference>
<sequence length="90" mass="9495">MWQADPQRQEVEDLGTEAGPEEQRAELAGQAARAEPAGQGGKKGKREKGSMVVPVGKGAMAELARGIDLTVASQIHGDVVRKSKSDQLLS</sequence>
<comment type="caution">
    <text evidence="2">The sequence shown here is derived from an EMBL/GenBank/DDBJ whole genome shotgun (WGS) entry which is preliminary data.</text>
</comment>
<dbReference type="AlphaFoldDB" id="A0AA88P6I9"/>
<protein>
    <submittedName>
        <fullName evidence="2">Uncharacterized protein</fullName>
    </submittedName>
</protein>
<feature type="region of interest" description="Disordered" evidence="1">
    <location>
        <begin position="1"/>
        <end position="53"/>
    </location>
</feature>
<proteinExistence type="predicted"/>
<accession>A0AA88P6I9</accession>
<evidence type="ECO:0000313" key="3">
    <source>
        <dbReference type="Proteomes" id="UP001187343"/>
    </source>
</evidence>